<evidence type="ECO:0000256" key="6">
    <source>
        <dbReference type="ARBA" id="ARBA00022970"/>
    </source>
</evidence>
<dbReference type="PROSITE" id="PS50928">
    <property type="entry name" value="ABC_TM1"/>
    <property type="match status" value="1"/>
</dbReference>
<evidence type="ECO:0000256" key="3">
    <source>
        <dbReference type="ARBA" id="ARBA00022448"/>
    </source>
</evidence>
<dbReference type="AlphaFoldDB" id="A0A9X2D6Y6"/>
<feature type="domain" description="ABC transmembrane type-1" evidence="10">
    <location>
        <begin position="43"/>
        <end position="236"/>
    </location>
</feature>
<protein>
    <submittedName>
        <fullName evidence="11">Amino acid ABC transporter permease</fullName>
    </submittedName>
</protein>
<evidence type="ECO:0000256" key="4">
    <source>
        <dbReference type="ARBA" id="ARBA00022475"/>
    </source>
</evidence>
<name>A0A9X2D6Y6_9ACTN</name>
<dbReference type="GO" id="GO:0043190">
    <property type="term" value="C:ATP-binding cassette (ABC) transporter complex"/>
    <property type="evidence" value="ECO:0007669"/>
    <property type="project" value="InterPro"/>
</dbReference>
<dbReference type="InterPro" id="IPR043429">
    <property type="entry name" value="ArtM/GltK/GlnP/TcyL/YhdX-like"/>
</dbReference>
<organism evidence="11 12">
    <name type="scientific">Nocardioides bruguierae</name>
    <dbReference type="NCBI Taxonomy" id="2945102"/>
    <lineage>
        <taxon>Bacteria</taxon>
        <taxon>Bacillati</taxon>
        <taxon>Actinomycetota</taxon>
        <taxon>Actinomycetes</taxon>
        <taxon>Propionibacteriales</taxon>
        <taxon>Nocardioidaceae</taxon>
        <taxon>Nocardioides</taxon>
    </lineage>
</organism>
<evidence type="ECO:0000313" key="12">
    <source>
        <dbReference type="Proteomes" id="UP001139485"/>
    </source>
</evidence>
<keyword evidence="5 9" id="KW-0812">Transmembrane</keyword>
<dbReference type="RefSeq" id="WP_250051405.1">
    <property type="nucleotide sequence ID" value="NZ_JAMJPH010000001.1"/>
</dbReference>
<keyword evidence="12" id="KW-1185">Reference proteome</keyword>
<evidence type="ECO:0000256" key="9">
    <source>
        <dbReference type="RuleBase" id="RU363032"/>
    </source>
</evidence>
<evidence type="ECO:0000256" key="1">
    <source>
        <dbReference type="ARBA" id="ARBA00004651"/>
    </source>
</evidence>
<dbReference type="PANTHER" id="PTHR30614">
    <property type="entry name" value="MEMBRANE COMPONENT OF AMINO ACID ABC TRANSPORTER"/>
    <property type="match status" value="1"/>
</dbReference>
<proteinExistence type="inferred from homology"/>
<feature type="transmembrane region" description="Helical" evidence="9">
    <location>
        <begin position="88"/>
        <end position="106"/>
    </location>
</feature>
<sequence length="252" mass="27753">MTVVVLGLLLVGLVSSPGWERVKEYFFSPEAARESWRAVLEAMWLNVRLFVVCEIGILVLGLLIAVARTTRSAWLAPVRVVAVVYTDVVRGIPTILLITMFGFGIPALQLQGITNDRVVWAGVALVVSYSAYVSEVFRAGLESVHPSQVASARALGLSEGRILRHVVVPQAVRRIVPPLLNDFVSLQKDTALVSVLGVLDGVFWATNYANFNFNYTPMVVVALYFVVLTVPLARLTDHLQKRLVERERAGAR</sequence>
<accession>A0A9X2D6Y6</accession>
<feature type="transmembrane region" description="Helical" evidence="9">
    <location>
        <begin position="215"/>
        <end position="233"/>
    </location>
</feature>
<dbReference type="InterPro" id="IPR010065">
    <property type="entry name" value="AA_ABC_transptr_permease_3TM"/>
</dbReference>
<keyword evidence="4" id="KW-1003">Cell membrane</keyword>
<comment type="caution">
    <text evidence="11">The sequence shown here is derived from an EMBL/GenBank/DDBJ whole genome shotgun (WGS) entry which is preliminary data.</text>
</comment>
<evidence type="ECO:0000256" key="8">
    <source>
        <dbReference type="ARBA" id="ARBA00023136"/>
    </source>
</evidence>
<comment type="subcellular location">
    <subcellularLocation>
        <location evidence="1 9">Cell membrane</location>
        <topology evidence="1 9">Multi-pass membrane protein</topology>
    </subcellularLocation>
</comment>
<reference evidence="11" key="1">
    <citation type="submission" date="2022-05" db="EMBL/GenBank/DDBJ databases">
        <authorList>
            <person name="Tuo L."/>
        </authorList>
    </citation>
    <scope>NUCLEOTIDE SEQUENCE</scope>
    <source>
        <strain evidence="11">BSK12Z-4</strain>
    </source>
</reference>
<dbReference type="Gene3D" id="1.10.3720.10">
    <property type="entry name" value="MetI-like"/>
    <property type="match status" value="1"/>
</dbReference>
<dbReference type="PANTHER" id="PTHR30614:SF20">
    <property type="entry name" value="GLUTAMINE TRANSPORT SYSTEM PERMEASE PROTEIN GLNP"/>
    <property type="match status" value="1"/>
</dbReference>
<dbReference type="NCBIfam" id="TIGR01726">
    <property type="entry name" value="HEQRo_perm_3TM"/>
    <property type="match status" value="1"/>
</dbReference>
<dbReference type="Pfam" id="PF00528">
    <property type="entry name" value="BPD_transp_1"/>
    <property type="match status" value="1"/>
</dbReference>
<dbReference type="EMBL" id="JAMOIL010000009">
    <property type="protein sequence ID" value="MCM0620240.1"/>
    <property type="molecule type" value="Genomic_DNA"/>
</dbReference>
<dbReference type="InterPro" id="IPR035906">
    <property type="entry name" value="MetI-like_sf"/>
</dbReference>
<keyword evidence="6" id="KW-0029">Amino-acid transport</keyword>
<dbReference type="GO" id="GO:0022857">
    <property type="term" value="F:transmembrane transporter activity"/>
    <property type="evidence" value="ECO:0007669"/>
    <property type="project" value="InterPro"/>
</dbReference>
<gene>
    <name evidence="11" type="ORF">M8330_08020</name>
</gene>
<evidence type="ECO:0000256" key="5">
    <source>
        <dbReference type="ARBA" id="ARBA00022692"/>
    </source>
</evidence>
<evidence type="ECO:0000313" key="11">
    <source>
        <dbReference type="EMBL" id="MCM0620240.1"/>
    </source>
</evidence>
<evidence type="ECO:0000256" key="7">
    <source>
        <dbReference type="ARBA" id="ARBA00022989"/>
    </source>
</evidence>
<dbReference type="InterPro" id="IPR000515">
    <property type="entry name" value="MetI-like"/>
</dbReference>
<keyword evidence="3 9" id="KW-0813">Transport</keyword>
<dbReference type="CDD" id="cd06261">
    <property type="entry name" value="TM_PBP2"/>
    <property type="match status" value="1"/>
</dbReference>
<comment type="similarity">
    <text evidence="2">Belongs to the binding-protein-dependent transport system permease family. HisMQ subfamily.</text>
</comment>
<dbReference type="SUPFAM" id="SSF161098">
    <property type="entry name" value="MetI-like"/>
    <property type="match status" value="1"/>
</dbReference>
<evidence type="ECO:0000259" key="10">
    <source>
        <dbReference type="PROSITE" id="PS50928"/>
    </source>
</evidence>
<keyword evidence="7 9" id="KW-1133">Transmembrane helix</keyword>
<dbReference type="GO" id="GO:0006865">
    <property type="term" value="P:amino acid transport"/>
    <property type="evidence" value="ECO:0007669"/>
    <property type="project" value="UniProtKB-KW"/>
</dbReference>
<dbReference type="Proteomes" id="UP001139485">
    <property type="component" value="Unassembled WGS sequence"/>
</dbReference>
<feature type="transmembrane region" description="Helical" evidence="9">
    <location>
        <begin position="42"/>
        <end position="67"/>
    </location>
</feature>
<evidence type="ECO:0000256" key="2">
    <source>
        <dbReference type="ARBA" id="ARBA00010072"/>
    </source>
</evidence>
<keyword evidence="8 9" id="KW-0472">Membrane</keyword>